<comment type="caution">
    <text evidence="2">The sequence shown here is derived from an EMBL/GenBank/DDBJ whole genome shotgun (WGS) entry which is preliminary data.</text>
</comment>
<dbReference type="eggNOG" id="COG1670">
    <property type="taxonomic scope" value="Bacteria"/>
</dbReference>
<gene>
    <name evidence="2" type="ORF">C666_00160</name>
</gene>
<dbReference type="CDD" id="cd04301">
    <property type="entry name" value="NAT_SF"/>
    <property type="match status" value="1"/>
</dbReference>
<dbReference type="GO" id="GO:0016747">
    <property type="term" value="F:acyltransferase activity, transferring groups other than amino-acyl groups"/>
    <property type="evidence" value="ECO:0007669"/>
    <property type="project" value="InterPro"/>
</dbReference>
<evidence type="ECO:0000259" key="1">
    <source>
        <dbReference type="Pfam" id="PF00583"/>
    </source>
</evidence>
<accession>N6Z7M6</accession>
<dbReference type="Proteomes" id="UP000013232">
    <property type="component" value="Unassembled WGS sequence"/>
</dbReference>
<evidence type="ECO:0000313" key="3">
    <source>
        <dbReference type="Proteomes" id="UP000013232"/>
    </source>
</evidence>
<name>N6Z7M6_THAL4</name>
<keyword evidence="3" id="KW-1185">Reference proteome</keyword>
<organism evidence="2 3">
    <name type="scientific">Thauera linaloolentis (strain DSM 12138 / JCM 21573 / CCUG 41526 / CIP 105981 / IAM 15112 / NBRC 102519 / 47Lol)</name>
    <dbReference type="NCBI Taxonomy" id="1123367"/>
    <lineage>
        <taxon>Bacteria</taxon>
        <taxon>Pseudomonadati</taxon>
        <taxon>Pseudomonadota</taxon>
        <taxon>Betaproteobacteria</taxon>
        <taxon>Rhodocyclales</taxon>
        <taxon>Zoogloeaceae</taxon>
        <taxon>Thauera</taxon>
    </lineage>
</organism>
<dbReference type="AlphaFoldDB" id="N6Z7M6"/>
<dbReference type="Gene3D" id="3.40.630.30">
    <property type="match status" value="1"/>
</dbReference>
<dbReference type="SUPFAM" id="SSF55729">
    <property type="entry name" value="Acyl-CoA N-acyltransferases (Nat)"/>
    <property type="match status" value="1"/>
</dbReference>
<dbReference type="InterPro" id="IPR000182">
    <property type="entry name" value="GNAT_dom"/>
</dbReference>
<protein>
    <recommendedName>
        <fullName evidence="1">N-acetyltransferase domain-containing protein</fullName>
    </recommendedName>
</protein>
<feature type="domain" description="N-acetyltransferase" evidence="1">
    <location>
        <begin position="77"/>
        <end position="186"/>
    </location>
</feature>
<evidence type="ECO:0000313" key="2">
    <source>
        <dbReference type="EMBL" id="ENO90592.1"/>
    </source>
</evidence>
<dbReference type="Pfam" id="PF00583">
    <property type="entry name" value="Acetyltransf_1"/>
    <property type="match status" value="1"/>
</dbReference>
<proteinExistence type="predicted"/>
<sequence length="235" mass="26128">MSPSSVCKTLSTLGVANGLLYLVNRTLQKASGNRALIARYHFFAQPVRAHTEPAVRASSKSLVRAINLDDPIVKAFPRPPHVIVQRFRNGATCFTAEHDGQFSGFLWLARNAYDEDEVRCRYELEPQASCAWDYDIYVEPRYRIGRTFARLWDAANAHLAEQGVRWSLSRISSFNVASIAAHKRLGITKLCSATFVVVGRLQVSFLPAPPYIHVSADGAKTPVIRLQAPSRSEAT</sequence>
<dbReference type="EMBL" id="AMXE01000001">
    <property type="protein sequence ID" value="ENO90592.1"/>
    <property type="molecule type" value="Genomic_DNA"/>
</dbReference>
<reference evidence="2 3" key="1">
    <citation type="submission" date="2012-09" db="EMBL/GenBank/DDBJ databases">
        <title>Draft Genome Sequences of 6 Strains from Genus Thauera.</title>
        <authorList>
            <person name="Liu B."/>
            <person name="Shapleigh J.P."/>
            <person name="Frostegard A.H."/>
        </authorList>
    </citation>
    <scope>NUCLEOTIDE SEQUENCE [LARGE SCALE GENOMIC DNA]</scope>
    <source>
        <strain evidence="3">47Lol / DSM 12138</strain>
    </source>
</reference>
<dbReference type="InterPro" id="IPR016181">
    <property type="entry name" value="Acyl_CoA_acyltransferase"/>
</dbReference>